<feature type="binding site" evidence="10">
    <location>
        <position position="158"/>
    </location>
    <ligand>
        <name>substrate</name>
    </ligand>
</feature>
<gene>
    <name evidence="10" type="primary">pgk</name>
    <name evidence="14" type="ORF">A3C16_05325</name>
</gene>
<evidence type="ECO:0000313" key="15">
    <source>
        <dbReference type="Proteomes" id="UP000177811"/>
    </source>
</evidence>
<dbReference type="GO" id="GO:0005524">
    <property type="term" value="F:ATP binding"/>
    <property type="evidence" value="ECO:0007669"/>
    <property type="project" value="UniProtKB-KW"/>
</dbReference>
<dbReference type="Gene3D" id="3.40.50.1260">
    <property type="entry name" value="Phosphoglycerate kinase, N-terminal domain"/>
    <property type="match status" value="2"/>
</dbReference>
<feature type="binding site" evidence="10 11">
    <location>
        <begin position="27"/>
        <end position="29"/>
    </location>
    <ligand>
        <name>substrate</name>
    </ligand>
</feature>
<dbReference type="InterPro" id="IPR036043">
    <property type="entry name" value="Phosphoglycerate_kinase_sf"/>
</dbReference>
<accession>A0A1G2KSP4</accession>
<keyword evidence="10" id="KW-0963">Cytoplasm</keyword>
<comment type="subcellular location">
    <subcellularLocation>
        <location evidence="10">Cytoplasm</location>
    </subcellularLocation>
</comment>
<keyword evidence="8 10" id="KW-0418">Kinase</keyword>
<dbReference type="EC" id="2.7.2.3" evidence="4 10"/>
<dbReference type="HAMAP" id="MF_00145">
    <property type="entry name" value="Phosphoglyc_kinase"/>
    <property type="match status" value="1"/>
</dbReference>
<feature type="binding site" evidence="11">
    <location>
        <position position="158"/>
    </location>
    <ligand>
        <name>(2R)-3-phosphoglycerate</name>
        <dbReference type="ChEBI" id="CHEBI:58272"/>
    </ligand>
</feature>
<name>A0A1G2KSP4_9BACT</name>
<proteinExistence type="inferred from homology"/>
<evidence type="ECO:0000256" key="8">
    <source>
        <dbReference type="ARBA" id="ARBA00022777"/>
    </source>
</evidence>
<dbReference type="Pfam" id="PF00162">
    <property type="entry name" value="PGK"/>
    <property type="match status" value="1"/>
</dbReference>
<feature type="binding site" evidence="11">
    <location>
        <position position="125"/>
    </location>
    <ligand>
        <name>(2R)-3-phosphoglycerate</name>
        <dbReference type="ChEBI" id="CHEBI:58272"/>
    </ligand>
</feature>
<dbReference type="InterPro" id="IPR015824">
    <property type="entry name" value="Phosphoglycerate_kinase_N"/>
</dbReference>
<evidence type="ECO:0000256" key="6">
    <source>
        <dbReference type="ARBA" id="ARBA00022679"/>
    </source>
</evidence>
<dbReference type="UniPathway" id="UPA00109">
    <property type="reaction ID" value="UER00185"/>
</dbReference>
<feature type="binding site" evidence="11">
    <location>
        <position position="43"/>
    </location>
    <ligand>
        <name>(2R)-3-phosphoglycerate</name>
        <dbReference type="ChEBI" id="CHEBI:58272"/>
    </ligand>
</feature>
<dbReference type="PANTHER" id="PTHR11406:SF23">
    <property type="entry name" value="PHOSPHOGLYCERATE KINASE 1, CHLOROPLASTIC-RELATED"/>
    <property type="match status" value="1"/>
</dbReference>
<organism evidence="14 15">
    <name type="scientific">Candidatus Sungbacteria bacterium RIFCSPHIGHO2_02_FULL_51_29</name>
    <dbReference type="NCBI Taxonomy" id="1802273"/>
    <lineage>
        <taxon>Bacteria</taxon>
        <taxon>Candidatus Sungiibacteriota</taxon>
    </lineage>
</organism>
<dbReference type="GO" id="GO:0006096">
    <property type="term" value="P:glycolytic process"/>
    <property type="evidence" value="ECO:0007669"/>
    <property type="project" value="UniProtKB-UniRule"/>
</dbReference>
<dbReference type="PANTHER" id="PTHR11406">
    <property type="entry name" value="PHOSPHOGLYCERATE KINASE"/>
    <property type="match status" value="1"/>
</dbReference>
<dbReference type="GO" id="GO:0004618">
    <property type="term" value="F:phosphoglycerate kinase activity"/>
    <property type="evidence" value="ECO:0007669"/>
    <property type="project" value="UniProtKB-UniRule"/>
</dbReference>
<keyword evidence="6 10" id="KW-0808">Transferase</keyword>
<evidence type="ECO:0000256" key="7">
    <source>
        <dbReference type="ARBA" id="ARBA00022741"/>
    </source>
</evidence>
<evidence type="ECO:0000313" key="14">
    <source>
        <dbReference type="EMBL" id="OHA02468.1"/>
    </source>
</evidence>
<dbReference type="AlphaFoldDB" id="A0A1G2KSP4"/>
<dbReference type="PIRSF" id="PIRSF000724">
    <property type="entry name" value="Pgk"/>
    <property type="match status" value="1"/>
</dbReference>
<comment type="caution">
    <text evidence="10">Lacks conserved residue(s) required for the propagation of feature annotation.</text>
</comment>
<keyword evidence="7 10" id="KW-0547">Nucleotide-binding</keyword>
<dbReference type="GO" id="GO:0005829">
    <property type="term" value="C:cytosol"/>
    <property type="evidence" value="ECO:0007669"/>
    <property type="project" value="TreeGrafter"/>
</dbReference>
<dbReference type="PRINTS" id="PR00477">
    <property type="entry name" value="PHGLYCKINASE"/>
</dbReference>
<protein>
    <recommendedName>
        <fullName evidence="5 10">Phosphoglycerate kinase</fullName>
        <ecNumber evidence="4 10">2.7.2.3</ecNumber>
    </recommendedName>
</protein>
<keyword evidence="10" id="KW-0324">Glycolysis</keyword>
<evidence type="ECO:0000256" key="3">
    <source>
        <dbReference type="ARBA" id="ARBA00008982"/>
    </source>
</evidence>
<reference evidence="14 15" key="1">
    <citation type="journal article" date="2016" name="Nat. Commun.">
        <title>Thousands of microbial genomes shed light on interconnected biogeochemical processes in an aquifer system.</title>
        <authorList>
            <person name="Anantharaman K."/>
            <person name="Brown C.T."/>
            <person name="Hug L.A."/>
            <person name="Sharon I."/>
            <person name="Castelle C.J."/>
            <person name="Probst A.J."/>
            <person name="Thomas B.C."/>
            <person name="Singh A."/>
            <person name="Wilkins M.J."/>
            <person name="Karaoz U."/>
            <person name="Brodie E.L."/>
            <person name="Williams K.H."/>
            <person name="Hubbard S.S."/>
            <person name="Banfield J.F."/>
        </authorList>
    </citation>
    <scope>NUCLEOTIDE SEQUENCE [LARGE SCALE GENOMIC DNA]</scope>
</reference>
<dbReference type="GO" id="GO:0043531">
    <property type="term" value="F:ADP binding"/>
    <property type="evidence" value="ECO:0007669"/>
    <property type="project" value="TreeGrafter"/>
</dbReference>
<evidence type="ECO:0000256" key="11">
    <source>
        <dbReference type="PIRSR" id="PIRSR000724-1"/>
    </source>
</evidence>
<evidence type="ECO:0000256" key="9">
    <source>
        <dbReference type="ARBA" id="ARBA00022840"/>
    </source>
</evidence>
<feature type="binding site" evidence="10">
    <location>
        <position position="125"/>
    </location>
    <ligand>
        <name>substrate</name>
    </ligand>
</feature>
<comment type="similarity">
    <text evidence="3 10 13">Belongs to the phosphoglycerate kinase family.</text>
</comment>
<feature type="binding site" evidence="10 12">
    <location>
        <position position="326"/>
    </location>
    <ligand>
        <name>ATP</name>
        <dbReference type="ChEBI" id="CHEBI:30616"/>
    </ligand>
</feature>
<dbReference type="GO" id="GO:0006094">
    <property type="term" value="P:gluconeogenesis"/>
    <property type="evidence" value="ECO:0007669"/>
    <property type="project" value="TreeGrafter"/>
</dbReference>
<feature type="binding site" evidence="10 12">
    <location>
        <begin position="352"/>
        <end position="355"/>
    </location>
    <ligand>
        <name>ATP</name>
        <dbReference type="ChEBI" id="CHEBI:30616"/>
    </ligand>
</feature>
<dbReference type="FunFam" id="3.40.50.1260:FF:000006">
    <property type="entry name" value="Phosphoglycerate kinase"/>
    <property type="match status" value="1"/>
</dbReference>
<evidence type="ECO:0000256" key="1">
    <source>
        <dbReference type="ARBA" id="ARBA00000642"/>
    </source>
</evidence>
<dbReference type="Proteomes" id="UP000177811">
    <property type="component" value="Unassembled WGS sequence"/>
</dbReference>
<comment type="caution">
    <text evidence="14">The sequence shown here is derived from an EMBL/GenBank/DDBJ whole genome shotgun (WGS) entry which is preliminary data.</text>
</comment>
<feature type="binding site" evidence="10">
    <location>
        <position position="43"/>
    </location>
    <ligand>
        <name>substrate</name>
    </ligand>
</feature>
<keyword evidence="9 10" id="KW-0067">ATP-binding</keyword>
<comment type="subunit">
    <text evidence="10">Monomer.</text>
</comment>
<feature type="binding site" evidence="10 11">
    <location>
        <begin position="66"/>
        <end position="69"/>
    </location>
    <ligand>
        <name>substrate</name>
    </ligand>
</feature>
<sequence length="395" mass="43933">MATTQGIKLMTIRDLRIRRARVIVRVDFNEPISGRGHLSDDFRIRAAMPTLMKLLADGNQLVIISHLGRPNGKKRRTMSMKPIARRLSALLKRRVVFIRDPFSVRSRRFLATFEEGRVCMLENIRFWQEEEKNNLQFAEKLSRFGKYYVNDAFGASHRAHASIAGISRLLPSCAGLLLAREVRALDRMCHHQRHPFFVILAGGKASGKIELAKKFIHEADGVLLGGAIANSVLMSRGFEIGRSVAYHEMKNMKKMFNVSSQKLYTPLDVIVSPRIAQGAGSAIKLYSGVAAHDYIVDVGPATRRFFIKMLKNARTILWNGPLGVVEIPEFSAGTLAIINALKRSKAYKVTGGGDTVALLQKHRLVGVFDHVSTGGGAMLEYLAGKKMPGIEALRK</sequence>
<dbReference type="EMBL" id="MHQL01000034">
    <property type="protein sequence ID" value="OHA02468.1"/>
    <property type="molecule type" value="Genomic_DNA"/>
</dbReference>
<dbReference type="InterPro" id="IPR001576">
    <property type="entry name" value="Phosphoglycerate_kinase"/>
</dbReference>
<evidence type="ECO:0000256" key="4">
    <source>
        <dbReference type="ARBA" id="ARBA00013061"/>
    </source>
</evidence>
<comment type="pathway">
    <text evidence="2 10">Carbohydrate degradation; glycolysis; pyruvate from D-glyceraldehyde 3-phosphate: step 2/5.</text>
</comment>
<comment type="catalytic activity">
    <reaction evidence="1 10 13">
        <text>(2R)-3-phosphoglycerate + ATP = (2R)-3-phospho-glyceroyl phosphate + ADP</text>
        <dbReference type="Rhea" id="RHEA:14801"/>
        <dbReference type="ChEBI" id="CHEBI:30616"/>
        <dbReference type="ChEBI" id="CHEBI:57604"/>
        <dbReference type="ChEBI" id="CHEBI:58272"/>
        <dbReference type="ChEBI" id="CHEBI:456216"/>
        <dbReference type="EC" id="2.7.2.3"/>
    </reaction>
</comment>
<evidence type="ECO:0000256" key="12">
    <source>
        <dbReference type="PIRSR" id="PIRSR000724-2"/>
    </source>
</evidence>
<evidence type="ECO:0000256" key="13">
    <source>
        <dbReference type="RuleBase" id="RU000532"/>
    </source>
</evidence>
<feature type="binding site" evidence="10 12">
    <location>
        <position position="208"/>
    </location>
    <ligand>
        <name>ATP</name>
        <dbReference type="ChEBI" id="CHEBI:30616"/>
    </ligand>
</feature>
<evidence type="ECO:0000256" key="5">
    <source>
        <dbReference type="ARBA" id="ARBA00016471"/>
    </source>
</evidence>
<dbReference type="SUPFAM" id="SSF53748">
    <property type="entry name" value="Phosphoglycerate kinase"/>
    <property type="match status" value="1"/>
</dbReference>
<evidence type="ECO:0000256" key="10">
    <source>
        <dbReference type="HAMAP-Rule" id="MF_00145"/>
    </source>
</evidence>
<evidence type="ECO:0000256" key="2">
    <source>
        <dbReference type="ARBA" id="ARBA00004838"/>
    </source>
</evidence>